<keyword evidence="5" id="KW-1185">Reference proteome</keyword>
<protein>
    <submittedName>
        <fullName evidence="4">Alpha/beta hydrolase fold domain-containing protein</fullName>
    </submittedName>
</protein>
<evidence type="ECO:0000256" key="2">
    <source>
        <dbReference type="SAM" id="MobiDB-lite"/>
    </source>
</evidence>
<organism evidence="4 5">
    <name type="scientific">Streptomyces typhae</name>
    <dbReference type="NCBI Taxonomy" id="2681492"/>
    <lineage>
        <taxon>Bacteria</taxon>
        <taxon>Bacillati</taxon>
        <taxon>Actinomycetota</taxon>
        <taxon>Actinomycetes</taxon>
        <taxon>Kitasatosporales</taxon>
        <taxon>Streptomycetaceae</taxon>
        <taxon>Streptomyces</taxon>
    </lineage>
</organism>
<dbReference type="AlphaFoldDB" id="A0A6L6X2K7"/>
<comment type="caution">
    <text evidence="4">The sequence shown here is derived from an EMBL/GenBank/DDBJ whole genome shotgun (WGS) entry which is preliminary data.</text>
</comment>
<dbReference type="Gene3D" id="3.40.50.1820">
    <property type="entry name" value="alpha/beta hydrolase"/>
    <property type="match status" value="1"/>
</dbReference>
<reference evidence="4 5" key="1">
    <citation type="submission" date="2019-11" db="EMBL/GenBank/DDBJ databases">
        <title>Streptomyces typhae sp. nov., a novel endophytic actinomycete isolated from the root of cattail pollen (Typha angustifolia L.).</title>
        <authorList>
            <person name="Peng C."/>
        </authorList>
    </citation>
    <scope>NUCLEOTIDE SEQUENCE [LARGE SCALE GENOMIC DNA]</scope>
    <source>
        <strain evidence="5">p1417</strain>
    </source>
</reference>
<dbReference type="EMBL" id="WPNZ01000015">
    <property type="protein sequence ID" value="MVO88053.1"/>
    <property type="molecule type" value="Genomic_DNA"/>
</dbReference>
<proteinExistence type="predicted"/>
<dbReference type="InterPro" id="IPR013094">
    <property type="entry name" value="AB_hydrolase_3"/>
</dbReference>
<evidence type="ECO:0000313" key="5">
    <source>
        <dbReference type="Proteomes" id="UP000483802"/>
    </source>
</evidence>
<evidence type="ECO:0000259" key="3">
    <source>
        <dbReference type="Pfam" id="PF07859"/>
    </source>
</evidence>
<feature type="compositionally biased region" description="Low complexity" evidence="2">
    <location>
        <begin position="50"/>
        <end position="62"/>
    </location>
</feature>
<dbReference type="PANTHER" id="PTHR48081:SF8">
    <property type="entry name" value="ALPHA_BETA HYDROLASE FOLD-3 DOMAIN-CONTAINING PROTEIN-RELATED"/>
    <property type="match status" value="1"/>
</dbReference>
<name>A0A6L6X2K7_9ACTN</name>
<dbReference type="PANTHER" id="PTHR48081">
    <property type="entry name" value="AB HYDROLASE SUPERFAMILY PROTEIN C4A8.06C"/>
    <property type="match status" value="1"/>
</dbReference>
<evidence type="ECO:0000256" key="1">
    <source>
        <dbReference type="ARBA" id="ARBA00022801"/>
    </source>
</evidence>
<sequence>MEADIPVVGERPVLERRTRAFAETYACPSWPEHESEHESEPGSGCGSGAGAAPRAGAGSDDPASSRSRMAALWDGGGADDPDIEEEWLALPGRDGNRIRVRILRPAGTDEPLPAVLYLHGLGWMLTDAYAHRRLLADLVLGADAAVIVPEYDTPRDARHPHAVERAYTVARWVAGHGAVCRVDGARMAVVGASAGAQLAAALTLVARERGGPDFRHQVLVCPVTDSAMDTPSYRRFADGYFLSRAAMHGYWQQYAPDRESRAHGAVAPLRAPVSRLHGLPAALVLTAEADVLRDEGEAYAARLRAADVPVVSIRYQGTIHGFVLFDLLRGTEASRAARIQVTDTLHAALHSA</sequence>
<gene>
    <name evidence="4" type="ORF">GPA10_25670</name>
</gene>
<dbReference type="SUPFAM" id="SSF53474">
    <property type="entry name" value="alpha/beta-Hydrolases"/>
    <property type="match status" value="1"/>
</dbReference>
<dbReference type="GO" id="GO:0016787">
    <property type="term" value="F:hydrolase activity"/>
    <property type="evidence" value="ECO:0007669"/>
    <property type="project" value="UniProtKB-KW"/>
</dbReference>
<feature type="domain" description="Alpha/beta hydrolase fold-3" evidence="3">
    <location>
        <begin position="115"/>
        <end position="323"/>
    </location>
</feature>
<accession>A0A6L6X2K7</accession>
<dbReference type="InterPro" id="IPR050300">
    <property type="entry name" value="GDXG_lipolytic_enzyme"/>
</dbReference>
<evidence type="ECO:0000313" key="4">
    <source>
        <dbReference type="EMBL" id="MVO88053.1"/>
    </source>
</evidence>
<feature type="compositionally biased region" description="Basic and acidic residues" evidence="2">
    <location>
        <begin position="31"/>
        <end position="40"/>
    </location>
</feature>
<dbReference type="Proteomes" id="UP000483802">
    <property type="component" value="Unassembled WGS sequence"/>
</dbReference>
<dbReference type="InterPro" id="IPR029058">
    <property type="entry name" value="AB_hydrolase_fold"/>
</dbReference>
<dbReference type="Pfam" id="PF07859">
    <property type="entry name" value="Abhydrolase_3"/>
    <property type="match status" value="1"/>
</dbReference>
<feature type="region of interest" description="Disordered" evidence="2">
    <location>
        <begin position="29"/>
        <end position="78"/>
    </location>
</feature>
<keyword evidence="1 4" id="KW-0378">Hydrolase</keyword>